<evidence type="ECO:0000313" key="4">
    <source>
        <dbReference type="Proteomes" id="UP001304243"/>
    </source>
</evidence>
<accession>A0AAN7DBM4</accession>
<dbReference type="GO" id="GO:0005524">
    <property type="term" value="F:ATP binding"/>
    <property type="evidence" value="ECO:0007669"/>
    <property type="project" value="UniProtKB-KW"/>
</dbReference>
<dbReference type="PANTHER" id="PTHR10492:SF90">
    <property type="entry name" value="ATP-DEPENDENT DNA HELICASE"/>
    <property type="match status" value="1"/>
</dbReference>
<dbReference type="GO" id="GO:0043139">
    <property type="term" value="F:5'-3' DNA helicase activity"/>
    <property type="evidence" value="ECO:0007669"/>
    <property type="project" value="UniProtKB-EC"/>
</dbReference>
<comment type="catalytic activity">
    <reaction evidence="1">
        <text>ATP + H2O = ADP + phosphate + H(+)</text>
        <dbReference type="Rhea" id="RHEA:13065"/>
        <dbReference type="ChEBI" id="CHEBI:15377"/>
        <dbReference type="ChEBI" id="CHEBI:15378"/>
        <dbReference type="ChEBI" id="CHEBI:30616"/>
        <dbReference type="ChEBI" id="CHEBI:43474"/>
        <dbReference type="ChEBI" id="CHEBI:456216"/>
        <dbReference type="EC" id="5.6.2.3"/>
    </reaction>
</comment>
<dbReference type="GO" id="GO:0016787">
    <property type="term" value="F:hydrolase activity"/>
    <property type="evidence" value="ECO:0007669"/>
    <property type="project" value="UniProtKB-KW"/>
</dbReference>
<dbReference type="Pfam" id="PF05970">
    <property type="entry name" value="PIF1"/>
    <property type="match status" value="1"/>
</dbReference>
<evidence type="ECO:0000256" key="1">
    <source>
        <dbReference type="RuleBase" id="RU363044"/>
    </source>
</evidence>
<dbReference type="GO" id="GO:0000723">
    <property type="term" value="P:telomere maintenance"/>
    <property type="evidence" value="ECO:0007669"/>
    <property type="project" value="InterPro"/>
</dbReference>
<proteinExistence type="inferred from homology"/>
<dbReference type="GO" id="GO:0006281">
    <property type="term" value="P:DNA repair"/>
    <property type="evidence" value="ECO:0007669"/>
    <property type="project" value="UniProtKB-KW"/>
</dbReference>
<dbReference type="EMBL" id="JASEJX010000030">
    <property type="protein sequence ID" value="KAK4511616.1"/>
    <property type="molecule type" value="Genomic_DNA"/>
</dbReference>
<comment type="caution">
    <text evidence="3">The sequence shown here is derived from an EMBL/GenBank/DDBJ whole genome shotgun (WGS) entry which is preliminary data.</text>
</comment>
<protein>
    <recommendedName>
        <fullName evidence="1">ATP-dependent DNA helicase</fullName>
        <ecNumber evidence="1">5.6.2.3</ecNumber>
    </recommendedName>
</protein>
<dbReference type="RefSeq" id="XP_064678282.1">
    <property type="nucleotide sequence ID" value="XM_064832002.1"/>
</dbReference>
<keyword evidence="1" id="KW-0234">DNA repair</keyword>
<keyword evidence="1" id="KW-0378">Hydrolase</keyword>
<comment type="cofactor">
    <cofactor evidence="1">
        <name>Mg(2+)</name>
        <dbReference type="ChEBI" id="CHEBI:18420"/>
    </cofactor>
</comment>
<feature type="domain" description="DNA helicase Pif1-like DEAD-box helicase" evidence="2">
    <location>
        <begin position="4"/>
        <end position="88"/>
    </location>
</feature>
<keyword evidence="1" id="KW-0347">Helicase</keyword>
<dbReference type="Gene3D" id="3.40.50.300">
    <property type="entry name" value="P-loop containing nucleotide triphosphate hydrolases"/>
    <property type="match status" value="1"/>
</dbReference>
<dbReference type="GO" id="GO:0006310">
    <property type="term" value="P:DNA recombination"/>
    <property type="evidence" value="ECO:0007669"/>
    <property type="project" value="UniProtKB-KW"/>
</dbReference>
<keyword evidence="1" id="KW-0227">DNA damage</keyword>
<gene>
    <name evidence="3" type="ORF">ATC70_012832</name>
</gene>
<dbReference type="InterPro" id="IPR027417">
    <property type="entry name" value="P-loop_NTPase"/>
</dbReference>
<dbReference type="AlphaFoldDB" id="A0AAN7DBM4"/>
<comment type="similarity">
    <text evidence="1">Belongs to the helicase family.</text>
</comment>
<dbReference type="Proteomes" id="UP001304243">
    <property type="component" value="Unassembled WGS sequence"/>
</dbReference>
<dbReference type="InterPro" id="IPR010285">
    <property type="entry name" value="DNA_helicase_pif1-like_DEAD"/>
</dbReference>
<keyword evidence="4" id="KW-1185">Reference proteome</keyword>
<keyword evidence="1" id="KW-0233">DNA recombination</keyword>
<keyword evidence="1" id="KW-0067">ATP-binding</keyword>
<reference evidence="3 4" key="1">
    <citation type="submission" date="2022-11" db="EMBL/GenBank/DDBJ databases">
        <title>Mucor velutinosus strain NIH1002 WGS.</title>
        <authorList>
            <person name="Subramanian P."/>
            <person name="Mullikin J.C."/>
            <person name="Segre J.A."/>
            <person name="Zelazny A.M."/>
        </authorList>
    </citation>
    <scope>NUCLEOTIDE SEQUENCE [LARGE SCALE GENOMIC DNA]</scope>
    <source>
        <strain evidence="3 4">NIH1002</strain>
    </source>
</reference>
<evidence type="ECO:0000313" key="3">
    <source>
        <dbReference type="EMBL" id="KAK4511616.1"/>
    </source>
</evidence>
<dbReference type="PANTHER" id="PTHR10492">
    <property type="match status" value="1"/>
</dbReference>
<evidence type="ECO:0000259" key="2">
    <source>
        <dbReference type="Pfam" id="PF05970"/>
    </source>
</evidence>
<name>A0AAN7DBM4_9FUNG</name>
<dbReference type="EC" id="5.6.2.3" evidence="1"/>
<keyword evidence="1" id="KW-0547">Nucleotide-binding</keyword>
<organism evidence="3 4">
    <name type="scientific">Mucor velutinosus</name>
    <dbReference type="NCBI Taxonomy" id="708070"/>
    <lineage>
        <taxon>Eukaryota</taxon>
        <taxon>Fungi</taxon>
        <taxon>Fungi incertae sedis</taxon>
        <taxon>Mucoromycota</taxon>
        <taxon>Mucoromycotina</taxon>
        <taxon>Mucoromycetes</taxon>
        <taxon>Mucorales</taxon>
        <taxon>Mucorineae</taxon>
        <taxon>Mucoraceae</taxon>
        <taxon>Mucor</taxon>
    </lineage>
</organism>
<dbReference type="GeneID" id="89956518"/>
<sequence>MALASTSVCAIKKNGDLANLIRDTASISWDEVPMQHRYCFEALDGTLRDICSCGERVLFGGVLVVLGGDFAQVPPVAKQGGRPEIVTDFVKIMAQTTKAETD</sequence>